<dbReference type="GO" id="GO:0005634">
    <property type="term" value="C:nucleus"/>
    <property type="evidence" value="ECO:0007669"/>
    <property type="project" value="UniProtKB-SubCell"/>
</dbReference>
<dbReference type="GO" id="GO:0005524">
    <property type="term" value="F:ATP binding"/>
    <property type="evidence" value="ECO:0007669"/>
    <property type="project" value="UniProtKB-KW"/>
</dbReference>
<dbReference type="GO" id="GO:0000077">
    <property type="term" value="P:DNA damage checkpoint signaling"/>
    <property type="evidence" value="ECO:0007669"/>
    <property type="project" value="TreeGrafter"/>
</dbReference>
<dbReference type="OrthoDB" id="10265971at2759"/>
<dbReference type="PANTHER" id="PTHR12172">
    <property type="entry name" value="CELL CYCLE CHECKPOINT PROTEIN RAD17"/>
    <property type="match status" value="1"/>
</dbReference>
<evidence type="ECO:0000313" key="12">
    <source>
        <dbReference type="Proteomes" id="UP000325313"/>
    </source>
</evidence>
<feature type="region of interest" description="Disordered" evidence="8">
    <location>
        <begin position="171"/>
        <end position="199"/>
    </location>
</feature>
<accession>A0A5B0PDS1</accession>
<dbReference type="PANTHER" id="PTHR12172:SF0">
    <property type="entry name" value="CELL CYCLE CHECKPOINT PROTEIN RAD17"/>
    <property type="match status" value="1"/>
</dbReference>
<dbReference type="GO" id="GO:0033314">
    <property type="term" value="P:mitotic DNA replication checkpoint signaling"/>
    <property type="evidence" value="ECO:0007669"/>
    <property type="project" value="TreeGrafter"/>
</dbReference>
<feature type="region of interest" description="Disordered" evidence="8">
    <location>
        <begin position="243"/>
        <end position="266"/>
    </location>
</feature>
<evidence type="ECO:0000313" key="9">
    <source>
        <dbReference type="EMBL" id="KAA1084583.1"/>
    </source>
</evidence>
<dbReference type="InterPro" id="IPR004582">
    <property type="entry name" value="Checkpoint_prot_Rad17_Rad24"/>
</dbReference>
<evidence type="ECO:0000256" key="8">
    <source>
        <dbReference type="SAM" id="MobiDB-lite"/>
    </source>
</evidence>
<keyword evidence="4" id="KW-0227">DNA damage</keyword>
<evidence type="ECO:0000256" key="2">
    <source>
        <dbReference type="ARBA" id="ARBA00006168"/>
    </source>
</evidence>
<keyword evidence="6" id="KW-0539">Nucleus</keyword>
<evidence type="ECO:0000256" key="7">
    <source>
        <dbReference type="ARBA" id="ARBA00023306"/>
    </source>
</evidence>
<proteinExistence type="inferred from homology"/>
<dbReference type="EMBL" id="VDEP01000342">
    <property type="protein sequence ID" value="KAA1099186.1"/>
    <property type="molecule type" value="Genomic_DNA"/>
</dbReference>
<name>A0A5B0PDS1_PUCGR</name>
<feature type="region of interest" description="Disordered" evidence="8">
    <location>
        <begin position="49"/>
        <end position="118"/>
    </location>
</feature>
<feature type="compositionally biased region" description="Low complexity" evidence="8">
    <location>
        <begin position="180"/>
        <end position="199"/>
    </location>
</feature>
<dbReference type="Proteomes" id="UP000324748">
    <property type="component" value="Unassembled WGS sequence"/>
</dbReference>
<gene>
    <name evidence="10" type="primary">RAD17_3</name>
    <name evidence="9" type="synonym">RAD17_1</name>
    <name evidence="9" type="ORF">PGT21_031391</name>
    <name evidence="10" type="ORF">PGTUg99_017829</name>
</gene>
<comment type="subcellular location">
    <subcellularLocation>
        <location evidence="1">Nucleus</location>
    </subcellularLocation>
</comment>
<reference evidence="11 12" key="1">
    <citation type="submission" date="2019-05" db="EMBL/GenBank/DDBJ databases">
        <title>Emergence of the Ug99 lineage of the wheat stem rust pathogen through somatic hybridization.</title>
        <authorList>
            <person name="Li F."/>
            <person name="Upadhyaya N.M."/>
            <person name="Sperschneider J."/>
            <person name="Matny O."/>
            <person name="Nguyen-Phuc H."/>
            <person name="Mago R."/>
            <person name="Raley C."/>
            <person name="Miller M.E."/>
            <person name="Silverstein K.A.T."/>
            <person name="Henningsen E."/>
            <person name="Hirsch C.D."/>
            <person name="Visser B."/>
            <person name="Pretorius Z.A."/>
            <person name="Steffenson B.J."/>
            <person name="Schwessinger B."/>
            <person name="Dodds P.N."/>
            <person name="Figueroa M."/>
        </authorList>
    </citation>
    <scope>NUCLEOTIDE SEQUENCE [LARGE SCALE GENOMIC DNA]</scope>
    <source>
        <strain evidence="9">21-0</strain>
        <strain evidence="10 12">Ug99</strain>
    </source>
</reference>
<keyword evidence="3" id="KW-0547">Nucleotide-binding</keyword>
<comment type="similarity">
    <text evidence="2">Belongs to the rad17/RAD24 family.</text>
</comment>
<evidence type="ECO:0000313" key="10">
    <source>
        <dbReference type="EMBL" id="KAA1099186.1"/>
    </source>
</evidence>
<dbReference type="Proteomes" id="UP000325313">
    <property type="component" value="Unassembled WGS sequence"/>
</dbReference>
<evidence type="ECO:0000256" key="6">
    <source>
        <dbReference type="ARBA" id="ARBA00023242"/>
    </source>
</evidence>
<dbReference type="AlphaFoldDB" id="A0A5B0PDS1"/>
<feature type="compositionally biased region" description="Polar residues" evidence="8">
    <location>
        <begin position="72"/>
        <end position="83"/>
    </location>
</feature>
<dbReference type="GO" id="GO:0006281">
    <property type="term" value="P:DNA repair"/>
    <property type="evidence" value="ECO:0007669"/>
    <property type="project" value="InterPro"/>
</dbReference>
<sequence>MGGLFCFVSFGFIQSGTKQTTPINDKMPTGTKRKAPRLVTIDPSQLTAIRSTTTSNSNSKKSKLKPLESHFNPFQKSTRNSQDGQKDKQTQTSSIPDNPSHANGMLWSDKFTPSDPSQLAVHPKKLALIHTWLNDALHGGSHTRKYRRLLILAGPAGCGKSTIIHTLAEPTLQTPAPGPSAAASANRSSKSNNSKTVSAPSVEGIGYEILEWKNTGNESSVSKPQEFSLWLLRASAGPTLSFEDTEEESIDVSLPSTSDQVESDEKRRTKLPTLLLVDDLPNLSHSETGRVFTNAIRQHLNSPRVSTPPLVLIVSDTTVTPGANGLEESFGGRSGGFPGAEDRGMNVHTLLPSDILHHPATCLLKLLPVNNTLMKKLLARIAQSAPTSSFNPGPKHFDLVVEASNGDLRAALNNLQLFFTLPTPKMENVGGKSKRNLPLADASSFFNRQLLSSRDESLVIFHSLGKILYNKRWGDDAKEDAKDKRVRGPKPDPLPAFWAAYNRRQTKTDIDRLYSDLSVSVDQFVVYLHQNYPPFTDTIDEASFFLEYLSFSDSTMSSKDQNRYSQASMISFYNFHLAARAILLGLPSPVTRRGQKFFKPALWGHLRQVNENAALVDSARDQPGLLARLRPNKTQLDEEMNDDQEGHRHPRDLSSGPTPSVLNAPKKVLAVEILPFLSMIASSQGHKATSDTINDELLDRFSTFVYPNARDAQVEGLLSEDDVPEPDLSPADLPSVNHLPPRPEPPLRHNPLGIVGQEALQEEEDEMLWFEEEDDIED</sequence>
<evidence type="ECO:0000256" key="5">
    <source>
        <dbReference type="ARBA" id="ARBA00022840"/>
    </source>
</evidence>
<keyword evidence="11" id="KW-1185">Reference proteome</keyword>
<dbReference type="EMBL" id="VSWC01000118">
    <property type="protein sequence ID" value="KAA1084583.1"/>
    <property type="molecule type" value="Genomic_DNA"/>
</dbReference>
<dbReference type="Pfam" id="PF03215">
    <property type="entry name" value="Rad17"/>
    <property type="match status" value="1"/>
</dbReference>
<dbReference type="Gene3D" id="3.40.50.300">
    <property type="entry name" value="P-loop containing nucleotide triphosphate hydrolases"/>
    <property type="match status" value="1"/>
</dbReference>
<evidence type="ECO:0000256" key="4">
    <source>
        <dbReference type="ARBA" id="ARBA00022763"/>
    </source>
</evidence>
<comment type="caution">
    <text evidence="10">The sequence shown here is derived from an EMBL/GenBank/DDBJ whole genome shotgun (WGS) entry which is preliminary data.</text>
</comment>
<protein>
    <submittedName>
        <fullName evidence="10">Cell cycle checkpoint protein rad17, variant 2</fullName>
    </submittedName>
</protein>
<dbReference type="GO" id="GO:0003689">
    <property type="term" value="F:DNA clamp loader activity"/>
    <property type="evidence" value="ECO:0007669"/>
    <property type="project" value="TreeGrafter"/>
</dbReference>
<organism evidence="10 12">
    <name type="scientific">Puccinia graminis f. sp. tritici</name>
    <dbReference type="NCBI Taxonomy" id="56615"/>
    <lineage>
        <taxon>Eukaryota</taxon>
        <taxon>Fungi</taxon>
        <taxon>Dikarya</taxon>
        <taxon>Basidiomycota</taxon>
        <taxon>Pucciniomycotina</taxon>
        <taxon>Pucciniomycetes</taxon>
        <taxon>Pucciniales</taxon>
        <taxon>Pucciniaceae</taxon>
        <taxon>Puccinia</taxon>
    </lineage>
</organism>
<dbReference type="GO" id="GO:0003682">
    <property type="term" value="F:chromatin binding"/>
    <property type="evidence" value="ECO:0007669"/>
    <property type="project" value="TreeGrafter"/>
</dbReference>
<feature type="region of interest" description="Disordered" evidence="8">
    <location>
        <begin position="720"/>
        <end position="751"/>
    </location>
</feature>
<evidence type="ECO:0000256" key="1">
    <source>
        <dbReference type="ARBA" id="ARBA00004123"/>
    </source>
</evidence>
<keyword evidence="5" id="KW-0067">ATP-binding</keyword>
<dbReference type="InterPro" id="IPR027417">
    <property type="entry name" value="P-loop_NTPase"/>
</dbReference>
<evidence type="ECO:0000313" key="11">
    <source>
        <dbReference type="Proteomes" id="UP000324748"/>
    </source>
</evidence>
<feature type="compositionally biased region" description="Polar residues" evidence="8">
    <location>
        <begin position="90"/>
        <end position="101"/>
    </location>
</feature>
<feature type="region of interest" description="Disordered" evidence="8">
    <location>
        <begin position="630"/>
        <end position="661"/>
    </location>
</feature>
<keyword evidence="7" id="KW-0131">Cell cycle</keyword>
<dbReference type="SUPFAM" id="SSF52540">
    <property type="entry name" value="P-loop containing nucleoside triphosphate hydrolases"/>
    <property type="match status" value="1"/>
</dbReference>
<evidence type="ECO:0000256" key="3">
    <source>
        <dbReference type="ARBA" id="ARBA00022741"/>
    </source>
</evidence>